<name>C1EDN8_MICCC</name>
<dbReference type="Proteomes" id="UP000002009">
    <property type="component" value="Chromosome 11"/>
</dbReference>
<organism evidence="1 2">
    <name type="scientific">Micromonas commoda (strain RCC299 / NOUM17 / CCMP2709)</name>
    <name type="common">Picoplanktonic green alga</name>
    <dbReference type="NCBI Taxonomy" id="296587"/>
    <lineage>
        <taxon>Eukaryota</taxon>
        <taxon>Viridiplantae</taxon>
        <taxon>Chlorophyta</taxon>
        <taxon>Mamiellophyceae</taxon>
        <taxon>Mamiellales</taxon>
        <taxon>Mamiellaceae</taxon>
        <taxon>Micromonas</taxon>
    </lineage>
</organism>
<keyword evidence="2" id="KW-1185">Reference proteome</keyword>
<dbReference type="GeneID" id="8247564"/>
<dbReference type="AlphaFoldDB" id="C1EDN8"/>
<gene>
    <name evidence="1" type="ORF">MICPUN_109122</name>
</gene>
<dbReference type="OrthoDB" id="496606at2759"/>
<accession>C1EDN8</accession>
<dbReference type="EMBL" id="CP001330">
    <property type="protein sequence ID" value="ACO66086.1"/>
    <property type="molecule type" value="Genomic_DNA"/>
</dbReference>
<proteinExistence type="predicted"/>
<sequence length="182" mass="19645">MSTTSLATTARVARVTAKPARRAAVWRAPVVTRASHDEKSNVETSSWHLDARRAVAASLCAATLAGTVAPTAALAIDLVIADPSVKQYMDMRDDAMRMKCEGGMMDCDGDRREYAKKQAENFVARNSGEERVLPECKVEEACTENILGAAFAGVQGLTTSEKLEKMGRDGDAINGTRKYFGQ</sequence>
<dbReference type="KEGG" id="mis:MICPUN_109122"/>
<dbReference type="RefSeq" id="XP_002504828.1">
    <property type="nucleotide sequence ID" value="XM_002504782.1"/>
</dbReference>
<dbReference type="InParanoid" id="C1EDN8"/>
<reference evidence="1 2" key="1">
    <citation type="journal article" date="2009" name="Science">
        <title>Green evolution and dynamic adaptations revealed by genomes of the marine picoeukaryotes Micromonas.</title>
        <authorList>
            <person name="Worden A.Z."/>
            <person name="Lee J.H."/>
            <person name="Mock T."/>
            <person name="Rouze P."/>
            <person name="Simmons M.P."/>
            <person name="Aerts A.L."/>
            <person name="Allen A.E."/>
            <person name="Cuvelier M.L."/>
            <person name="Derelle E."/>
            <person name="Everett M.V."/>
            <person name="Foulon E."/>
            <person name="Grimwood J."/>
            <person name="Gundlach H."/>
            <person name="Henrissat B."/>
            <person name="Napoli C."/>
            <person name="McDonald S.M."/>
            <person name="Parker M.S."/>
            <person name="Rombauts S."/>
            <person name="Salamov A."/>
            <person name="Von Dassow P."/>
            <person name="Badger J.H."/>
            <person name="Coutinho P.M."/>
            <person name="Demir E."/>
            <person name="Dubchak I."/>
            <person name="Gentemann C."/>
            <person name="Eikrem W."/>
            <person name="Gready J.E."/>
            <person name="John U."/>
            <person name="Lanier W."/>
            <person name="Lindquist E.A."/>
            <person name="Lucas S."/>
            <person name="Mayer K.F."/>
            <person name="Moreau H."/>
            <person name="Not F."/>
            <person name="Otillar R."/>
            <person name="Panaud O."/>
            <person name="Pangilinan J."/>
            <person name="Paulsen I."/>
            <person name="Piegu B."/>
            <person name="Poliakov A."/>
            <person name="Robbens S."/>
            <person name="Schmutz J."/>
            <person name="Toulza E."/>
            <person name="Wyss T."/>
            <person name="Zelensky A."/>
            <person name="Zhou K."/>
            <person name="Armbrust E.V."/>
            <person name="Bhattacharya D."/>
            <person name="Goodenough U.W."/>
            <person name="Van de Peer Y."/>
            <person name="Grigoriev I.V."/>
        </authorList>
    </citation>
    <scope>NUCLEOTIDE SEQUENCE [LARGE SCALE GENOMIC DNA]</scope>
    <source>
        <strain evidence="2">RCC299 / NOUM17</strain>
    </source>
</reference>
<protein>
    <submittedName>
        <fullName evidence="1">Uncharacterized protein</fullName>
    </submittedName>
</protein>
<evidence type="ECO:0000313" key="1">
    <source>
        <dbReference type="EMBL" id="ACO66086.1"/>
    </source>
</evidence>
<evidence type="ECO:0000313" key="2">
    <source>
        <dbReference type="Proteomes" id="UP000002009"/>
    </source>
</evidence>